<reference evidence="1" key="1">
    <citation type="submission" date="2015-05" db="UniProtKB">
        <authorList>
            <consortium name="EnsemblMetazoa"/>
        </authorList>
    </citation>
    <scope>IDENTIFICATION</scope>
</reference>
<protein>
    <submittedName>
        <fullName evidence="1">Uncharacterized protein</fullName>
    </submittedName>
</protein>
<dbReference type="EnsemblMetazoa" id="RPRC011292-RA">
    <property type="protein sequence ID" value="RPRC011292-PA"/>
    <property type="gene ID" value="RPRC011292"/>
</dbReference>
<accession>T1I4S3</accession>
<dbReference type="VEuPathDB" id="VectorBase:RPRC011292"/>
<dbReference type="EMBL" id="ACPB03009359">
    <property type="status" value="NOT_ANNOTATED_CDS"/>
    <property type="molecule type" value="Genomic_DNA"/>
</dbReference>
<proteinExistence type="predicted"/>
<organism evidence="1 2">
    <name type="scientific">Rhodnius prolixus</name>
    <name type="common">Triatomid bug</name>
    <dbReference type="NCBI Taxonomy" id="13249"/>
    <lineage>
        <taxon>Eukaryota</taxon>
        <taxon>Metazoa</taxon>
        <taxon>Ecdysozoa</taxon>
        <taxon>Arthropoda</taxon>
        <taxon>Hexapoda</taxon>
        <taxon>Insecta</taxon>
        <taxon>Pterygota</taxon>
        <taxon>Neoptera</taxon>
        <taxon>Paraneoptera</taxon>
        <taxon>Hemiptera</taxon>
        <taxon>Heteroptera</taxon>
        <taxon>Panheteroptera</taxon>
        <taxon>Cimicomorpha</taxon>
        <taxon>Reduviidae</taxon>
        <taxon>Triatominae</taxon>
        <taxon>Rhodnius</taxon>
    </lineage>
</organism>
<dbReference type="AlphaFoldDB" id="T1I4S3"/>
<keyword evidence="2" id="KW-1185">Reference proteome</keyword>
<evidence type="ECO:0000313" key="1">
    <source>
        <dbReference type="EnsemblMetazoa" id="RPRC011292-PA"/>
    </source>
</evidence>
<evidence type="ECO:0000313" key="2">
    <source>
        <dbReference type="Proteomes" id="UP000015103"/>
    </source>
</evidence>
<dbReference type="HOGENOM" id="CLU_3089761_0_0_1"/>
<dbReference type="InParanoid" id="T1I4S3"/>
<name>T1I4S3_RHOPR</name>
<dbReference type="Proteomes" id="UP000015103">
    <property type="component" value="Unassembled WGS sequence"/>
</dbReference>
<sequence length="52" mass="5914">MASLLPISWMHYVNLVTIGFGIDGFARIQEAVMNQTDQTEFFIGPDDPYYLS</sequence>